<accession>A0A0N1FKX7</accession>
<dbReference type="EMBL" id="JUFX02000190">
    <property type="protein sequence ID" value="KPH86847.1"/>
    <property type="molecule type" value="Genomic_DNA"/>
</dbReference>
<gene>
    <name evidence="1" type="ORF">GLUCOINTEAF2_0202481</name>
</gene>
<comment type="caution">
    <text evidence="1">The sequence shown here is derived from an EMBL/GenBank/DDBJ whole genome shotgun (WGS) entry which is preliminary data.</text>
</comment>
<organism evidence="1 2">
    <name type="scientific">Komagataeibacter intermedius AF2</name>
    <dbReference type="NCBI Taxonomy" id="1458464"/>
    <lineage>
        <taxon>Bacteria</taxon>
        <taxon>Pseudomonadati</taxon>
        <taxon>Pseudomonadota</taxon>
        <taxon>Alphaproteobacteria</taxon>
        <taxon>Acetobacterales</taxon>
        <taxon>Acetobacteraceae</taxon>
        <taxon>Komagataeibacter</taxon>
    </lineage>
</organism>
<evidence type="ECO:0000313" key="1">
    <source>
        <dbReference type="EMBL" id="KPH86847.1"/>
    </source>
</evidence>
<evidence type="ECO:0000313" key="2">
    <source>
        <dbReference type="Proteomes" id="UP000031553"/>
    </source>
</evidence>
<name>A0A0N1FKX7_9PROT</name>
<reference evidence="1 2" key="1">
    <citation type="submission" date="2015-07" db="EMBL/GenBank/DDBJ databases">
        <title>Draft Genome Sequence of Komagataeibacter intermedius Strain AF2, Isolated from Kombucha Tea.</title>
        <authorList>
            <person name="Santos R.A."/>
            <person name="Berretta A.A."/>
            <person name="Barud H.S."/>
            <person name="Ribeiro S.J."/>
            <person name="Gonzalez-Garcia L.N."/>
            <person name="Zucchi T.D."/>
            <person name="Goldman G.H."/>
            <person name="Riano-Pachon D.M."/>
        </authorList>
    </citation>
    <scope>NUCLEOTIDE SEQUENCE [LARGE SCALE GENOMIC DNA]</scope>
    <source>
        <strain evidence="1 2">AF2</strain>
    </source>
</reference>
<sequence>MNGGYSHIEKGRNFDQLAATDFVHFQRDSGSFRKVRHRRIQTSNLLPPSDLGFW</sequence>
<proteinExistence type="predicted"/>
<dbReference type="AlphaFoldDB" id="A0A0N1FKX7"/>
<dbReference type="Proteomes" id="UP000031553">
    <property type="component" value="Unassembled WGS sequence"/>
</dbReference>
<protein>
    <submittedName>
        <fullName evidence="1">Uncharacterized protein</fullName>
    </submittedName>
</protein>